<dbReference type="InterPro" id="IPR013424">
    <property type="entry name" value="Ice-binding_C"/>
</dbReference>
<name>A0A1W6LB63_9BURK</name>
<evidence type="ECO:0000313" key="2">
    <source>
        <dbReference type="EMBL" id="ARN21531.1"/>
    </source>
</evidence>
<dbReference type="RefSeq" id="WP_085751822.1">
    <property type="nucleotide sequence ID" value="NZ_BSPR01000019.1"/>
</dbReference>
<accession>A0A1W6LB63</accession>
<dbReference type="Pfam" id="PF07589">
    <property type="entry name" value="PEP-CTERM"/>
    <property type="match status" value="1"/>
</dbReference>
<organism evidence="2 3">
    <name type="scientific">Piscinibacter gummiphilus</name>
    <dbReference type="NCBI Taxonomy" id="946333"/>
    <lineage>
        <taxon>Bacteria</taxon>
        <taxon>Pseudomonadati</taxon>
        <taxon>Pseudomonadota</taxon>
        <taxon>Betaproteobacteria</taxon>
        <taxon>Burkholderiales</taxon>
        <taxon>Sphaerotilaceae</taxon>
        <taxon>Piscinibacter</taxon>
    </lineage>
</organism>
<dbReference type="OrthoDB" id="8781366at2"/>
<reference evidence="2 3" key="1">
    <citation type="submission" date="2016-04" db="EMBL/GenBank/DDBJ databases">
        <title>Complete genome sequence of natural rubber-degrading, novel Gram-negative bacterium, Rhizobacter gummiphilus strain NS21.</title>
        <authorList>
            <person name="Tabata M."/>
            <person name="Kasai D."/>
            <person name="Fukuda M."/>
        </authorList>
    </citation>
    <scope>NUCLEOTIDE SEQUENCE [LARGE SCALE GENOMIC DNA]</scope>
    <source>
        <strain evidence="2 3">NS21</strain>
    </source>
</reference>
<dbReference type="KEGG" id="rgu:A4W93_17420"/>
<proteinExistence type="predicted"/>
<protein>
    <recommendedName>
        <fullName evidence="1">Ice-binding protein C-terminal domain-containing protein</fullName>
    </recommendedName>
</protein>
<dbReference type="Proteomes" id="UP000193427">
    <property type="component" value="Chromosome"/>
</dbReference>
<feature type="domain" description="Ice-binding protein C-terminal" evidence="1">
    <location>
        <begin position="179"/>
        <end position="202"/>
    </location>
</feature>
<evidence type="ECO:0000259" key="1">
    <source>
        <dbReference type="Pfam" id="PF07589"/>
    </source>
</evidence>
<dbReference type="AlphaFoldDB" id="A0A1W6LB63"/>
<gene>
    <name evidence="2" type="ORF">A4W93_17420</name>
</gene>
<keyword evidence="3" id="KW-1185">Reference proteome</keyword>
<dbReference type="NCBIfam" id="TIGR02595">
    <property type="entry name" value="PEP_CTERM"/>
    <property type="match status" value="1"/>
</dbReference>
<sequence length="204" mass="21599">MTIRTSLRPLVAAALVLACAGAQAARYDAPVAANAYITYNGFDWAWANPVAADGSFVEYAAPTLYTGIDLSYQSQFGWRLATVEELAFAPLASQFLFEGANVPGEPGAKDPVSGSWVNVPGRNGMDMACAAAYFSAWATTCNYANGPGLNVPGYQSSPWWGQPGSQTWSDTLVVRVAAPVPEPAAVAMMFAGLGLVAAMRRRHR</sequence>
<dbReference type="PROSITE" id="PS51257">
    <property type="entry name" value="PROKAR_LIPOPROTEIN"/>
    <property type="match status" value="1"/>
</dbReference>
<evidence type="ECO:0000313" key="3">
    <source>
        <dbReference type="Proteomes" id="UP000193427"/>
    </source>
</evidence>
<dbReference type="EMBL" id="CP015118">
    <property type="protein sequence ID" value="ARN21531.1"/>
    <property type="molecule type" value="Genomic_DNA"/>
</dbReference>